<comment type="caution">
    <text evidence="2">The sequence shown here is derived from an EMBL/GenBank/DDBJ whole genome shotgun (WGS) entry which is preliminary data.</text>
</comment>
<name>A0A7J8SU91_GOSDV</name>
<evidence type="ECO:0000256" key="1">
    <source>
        <dbReference type="SAM" id="MobiDB-lite"/>
    </source>
</evidence>
<protein>
    <submittedName>
        <fullName evidence="2">Uncharacterized protein</fullName>
    </submittedName>
</protein>
<gene>
    <name evidence="2" type="ORF">Godav_024178</name>
</gene>
<evidence type="ECO:0000313" key="2">
    <source>
        <dbReference type="EMBL" id="MBA0629659.1"/>
    </source>
</evidence>
<sequence>MKTRPPKPNRFLLAAWEHGTNVKGNMKKVPSAPNPKGNLHPPSKP</sequence>
<dbReference type="EMBL" id="JABFAC010000011">
    <property type="protein sequence ID" value="MBA0629659.1"/>
    <property type="molecule type" value="Genomic_DNA"/>
</dbReference>
<keyword evidence="3" id="KW-1185">Reference proteome</keyword>
<dbReference type="AlphaFoldDB" id="A0A7J8SU91"/>
<evidence type="ECO:0000313" key="3">
    <source>
        <dbReference type="Proteomes" id="UP000593561"/>
    </source>
</evidence>
<organism evidence="2 3">
    <name type="scientific">Gossypium davidsonii</name>
    <name type="common">Davidson's cotton</name>
    <name type="synonym">Gossypium klotzschianum subsp. davidsonii</name>
    <dbReference type="NCBI Taxonomy" id="34287"/>
    <lineage>
        <taxon>Eukaryota</taxon>
        <taxon>Viridiplantae</taxon>
        <taxon>Streptophyta</taxon>
        <taxon>Embryophyta</taxon>
        <taxon>Tracheophyta</taxon>
        <taxon>Spermatophyta</taxon>
        <taxon>Magnoliopsida</taxon>
        <taxon>eudicotyledons</taxon>
        <taxon>Gunneridae</taxon>
        <taxon>Pentapetalae</taxon>
        <taxon>rosids</taxon>
        <taxon>malvids</taxon>
        <taxon>Malvales</taxon>
        <taxon>Malvaceae</taxon>
        <taxon>Malvoideae</taxon>
        <taxon>Gossypium</taxon>
    </lineage>
</organism>
<feature type="region of interest" description="Disordered" evidence="1">
    <location>
        <begin position="21"/>
        <end position="45"/>
    </location>
</feature>
<dbReference type="Proteomes" id="UP000593561">
    <property type="component" value="Unassembled WGS sequence"/>
</dbReference>
<reference evidence="2 3" key="1">
    <citation type="journal article" date="2019" name="Genome Biol. Evol.">
        <title>Insights into the evolution of the New World diploid cottons (Gossypium, subgenus Houzingenia) based on genome sequencing.</title>
        <authorList>
            <person name="Grover C.E."/>
            <person name="Arick M.A. 2nd"/>
            <person name="Thrash A."/>
            <person name="Conover J.L."/>
            <person name="Sanders W.S."/>
            <person name="Peterson D.G."/>
            <person name="Frelichowski J.E."/>
            <person name="Scheffler J.A."/>
            <person name="Scheffler B.E."/>
            <person name="Wendel J.F."/>
        </authorList>
    </citation>
    <scope>NUCLEOTIDE SEQUENCE [LARGE SCALE GENOMIC DNA]</scope>
    <source>
        <strain evidence="2">27</strain>
        <tissue evidence="2">Leaf</tissue>
    </source>
</reference>
<accession>A0A7J8SU91</accession>
<proteinExistence type="predicted"/>